<evidence type="ECO:0000256" key="1">
    <source>
        <dbReference type="ARBA" id="ARBA00022801"/>
    </source>
</evidence>
<evidence type="ECO:0000313" key="5">
    <source>
        <dbReference type="EMBL" id="GAA0589786.1"/>
    </source>
</evidence>
<comment type="similarity">
    <text evidence="3">Belongs to the glucosamine/galactosamine-6-phosphate isomerase family. NagB subfamily.</text>
</comment>
<dbReference type="EMBL" id="BAAADS010000001">
    <property type="protein sequence ID" value="GAA0589786.1"/>
    <property type="molecule type" value="Genomic_DNA"/>
</dbReference>
<protein>
    <recommendedName>
        <fullName evidence="3">Glucosamine-6-phosphate deaminase</fullName>
        <ecNumber evidence="3">3.5.99.6</ecNumber>
    </recommendedName>
    <alternativeName>
        <fullName evidence="3">GlcN6P deaminase</fullName>
        <shortName evidence="3">GNPDA</shortName>
    </alternativeName>
    <alternativeName>
        <fullName evidence="3">Glucosamine-6-phosphate isomerase</fullName>
    </alternativeName>
</protein>
<sequence>MEILKCKDYADMSEKAAELIVNTINGLQKPVLGLATGSTPEGLYRNLIKAYKKNAVSFVNATTFNLDEYVGLREDDPNSYKYYMREKLFDAVDISVEHTHVPNGDTGNPEEECVRYEKQIRDAGYADLQVLGLGLNGHIGFNEPGSSFDTKTHTVDLDLSTRKANARFFDSLEQVPEQAITMGISTIMHGEKIVLLVSGINKADAVKKLVHGEITEEFPASVLQQHGNVIVIGDEAALSKLG</sequence>
<dbReference type="CDD" id="cd01399">
    <property type="entry name" value="GlcN6P_deaminase"/>
    <property type="match status" value="1"/>
</dbReference>
<feature type="domain" description="Glucosamine/galactosamine-6-phosphate isomerase" evidence="4">
    <location>
        <begin position="10"/>
        <end position="230"/>
    </location>
</feature>
<keyword evidence="2 3" id="KW-0119">Carbohydrate metabolism</keyword>
<feature type="active site" description="For ring-opening step" evidence="3">
    <location>
        <position position="136"/>
    </location>
</feature>
<keyword evidence="6" id="KW-1185">Reference proteome</keyword>
<dbReference type="SUPFAM" id="SSF100950">
    <property type="entry name" value="NagB/RpiA/CoA transferase-like"/>
    <property type="match status" value="1"/>
</dbReference>
<dbReference type="InterPro" id="IPR037171">
    <property type="entry name" value="NagB/RpiA_transferase-like"/>
</dbReference>
<comment type="caution">
    <text evidence="5">The sequence shown here is derived from an EMBL/GenBank/DDBJ whole genome shotgun (WGS) entry which is preliminary data.</text>
</comment>
<proteinExistence type="inferred from homology"/>
<evidence type="ECO:0000259" key="4">
    <source>
        <dbReference type="Pfam" id="PF01182"/>
    </source>
</evidence>
<dbReference type="PANTHER" id="PTHR11280">
    <property type="entry name" value="GLUCOSAMINE-6-PHOSPHATE ISOMERASE"/>
    <property type="match status" value="1"/>
</dbReference>
<comment type="catalytic activity">
    <reaction evidence="3">
        <text>alpha-D-glucosamine 6-phosphate + H2O = beta-D-fructose 6-phosphate + NH4(+)</text>
        <dbReference type="Rhea" id="RHEA:12172"/>
        <dbReference type="ChEBI" id="CHEBI:15377"/>
        <dbReference type="ChEBI" id="CHEBI:28938"/>
        <dbReference type="ChEBI" id="CHEBI:57634"/>
        <dbReference type="ChEBI" id="CHEBI:75989"/>
        <dbReference type="EC" id="3.5.99.6"/>
    </reaction>
</comment>
<dbReference type="RefSeq" id="WP_343809483.1">
    <property type="nucleotide sequence ID" value="NZ_BAAADS010000001.1"/>
</dbReference>
<dbReference type="HAMAP" id="MF_01241">
    <property type="entry name" value="GlcN6P_deamin"/>
    <property type="match status" value="1"/>
</dbReference>
<feature type="active site" description="Proton acceptor; for ring-opening step" evidence="3">
    <location>
        <position position="138"/>
    </location>
</feature>
<evidence type="ECO:0000313" key="6">
    <source>
        <dbReference type="Proteomes" id="UP001500866"/>
    </source>
</evidence>
<dbReference type="NCBIfam" id="TIGR00502">
    <property type="entry name" value="nagB"/>
    <property type="match status" value="1"/>
</dbReference>
<evidence type="ECO:0000256" key="3">
    <source>
        <dbReference type="HAMAP-Rule" id="MF_01241"/>
    </source>
</evidence>
<dbReference type="InterPro" id="IPR006148">
    <property type="entry name" value="Glc/Gal-6P_isomerase"/>
</dbReference>
<evidence type="ECO:0000256" key="2">
    <source>
        <dbReference type="ARBA" id="ARBA00023277"/>
    </source>
</evidence>
<comment type="caution">
    <text evidence="3">Lacks conserved residue(s) required for the propagation of feature annotation.</text>
</comment>
<name>A0ABP3QFA0_9BACI</name>
<comment type="function">
    <text evidence="3">Catalyzes the reversible isomerization-deamination of glucosamine 6-phosphate (GlcN6P) to form fructose 6-phosphate (Fru6P) and ammonium ion.</text>
</comment>
<dbReference type="EC" id="3.5.99.6" evidence="3"/>
<keyword evidence="1 3" id="KW-0378">Hydrolase</keyword>
<dbReference type="Pfam" id="PF01182">
    <property type="entry name" value="Glucosamine_iso"/>
    <property type="match status" value="1"/>
</dbReference>
<dbReference type="PANTHER" id="PTHR11280:SF5">
    <property type="entry name" value="GLUCOSAMINE-6-PHOSPHATE ISOMERASE"/>
    <property type="match status" value="1"/>
</dbReference>
<dbReference type="Gene3D" id="3.40.50.1360">
    <property type="match status" value="1"/>
</dbReference>
<accession>A0ABP3QFA0</accession>
<organism evidence="5 6">
    <name type="scientific">Virgibacillus siamensis</name>
    <dbReference type="NCBI Taxonomy" id="480071"/>
    <lineage>
        <taxon>Bacteria</taxon>
        <taxon>Bacillati</taxon>
        <taxon>Bacillota</taxon>
        <taxon>Bacilli</taxon>
        <taxon>Bacillales</taxon>
        <taxon>Bacillaceae</taxon>
        <taxon>Virgibacillus</taxon>
    </lineage>
</organism>
<feature type="active site" description="Proton acceptor; for enolization step" evidence="3">
    <location>
        <position position="67"/>
    </location>
</feature>
<reference evidence="6" key="1">
    <citation type="journal article" date="2019" name="Int. J. Syst. Evol. Microbiol.">
        <title>The Global Catalogue of Microorganisms (GCM) 10K type strain sequencing project: providing services to taxonomists for standard genome sequencing and annotation.</title>
        <authorList>
            <consortium name="The Broad Institute Genomics Platform"/>
            <consortium name="The Broad Institute Genome Sequencing Center for Infectious Disease"/>
            <person name="Wu L."/>
            <person name="Ma J."/>
        </authorList>
    </citation>
    <scope>NUCLEOTIDE SEQUENCE [LARGE SCALE GENOMIC DNA]</scope>
    <source>
        <strain evidence="6">JCM 15395</strain>
    </source>
</reference>
<dbReference type="Proteomes" id="UP001500866">
    <property type="component" value="Unassembled WGS sequence"/>
</dbReference>
<gene>
    <name evidence="3 5" type="primary">nagB</name>
    <name evidence="5" type="ORF">GCM10009001_02150</name>
</gene>
<feature type="active site" description="For ring-opening step" evidence="3">
    <location>
        <position position="143"/>
    </location>
</feature>
<dbReference type="InterPro" id="IPR004547">
    <property type="entry name" value="Glucosamine6P_isomerase"/>
</dbReference>
<comment type="pathway">
    <text evidence="3">Amino-sugar metabolism; N-acetylneuraminate degradation; D-fructose 6-phosphate from N-acetylneuraminate: step 5/5.</text>
</comment>